<gene>
    <name evidence="13" type="ORF">A3841_19400</name>
</gene>
<keyword evidence="3 9" id="KW-0812">Transmembrane</keyword>
<dbReference type="InterPro" id="IPR002550">
    <property type="entry name" value="CNNM"/>
</dbReference>
<evidence type="ECO:0000256" key="4">
    <source>
        <dbReference type="ARBA" id="ARBA00022737"/>
    </source>
</evidence>
<keyword evidence="2" id="KW-1003">Cell membrane</keyword>
<organism evidence="13 14">
    <name type="scientific">Pontibacter flavimaris</name>
    <dbReference type="NCBI Taxonomy" id="1797110"/>
    <lineage>
        <taxon>Bacteria</taxon>
        <taxon>Pseudomonadati</taxon>
        <taxon>Bacteroidota</taxon>
        <taxon>Cytophagia</taxon>
        <taxon>Cytophagales</taxon>
        <taxon>Hymenobacteraceae</taxon>
        <taxon>Pontibacter</taxon>
    </lineage>
</organism>
<dbReference type="SMART" id="SM01091">
    <property type="entry name" value="CorC_HlyC"/>
    <property type="match status" value="1"/>
</dbReference>
<dbReference type="PANTHER" id="PTHR43099:SF2">
    <property type="entry name" value="UPF0053 PROTEIN YRKA"/>
    <property type="match status" value="1"/>
</dbReference>
<comment type="subcellular location">
    <subcellularLocation>
        <location evidence="1">Cell membrane</location>
        <topology evidence="1">Multi-pass membrane protein</topology>
    </subcellularLocation>
</comment>
<evidence type="ECO:0000256" key="1">
    <source>
        <dbReference type="ARBA" id="ARBA00004651"/>
    </source>
</evidence>
<proteinExistence type="predicted"/>
<dbReference type="PROSITE" id="PS51371">
    <property type="entry name" value="CBS"/>
    <property type="match status" value="2"/>
</dbReference>
<keyword evidence="4" id="KW-0677">Repeat</keyword>
<keyword evidence="6 8" id="KW-0129">CBS domain</keyword>
<dbReference type="InterPro" id="IPR051676">
    <property type="entry name" value="UPF0053_domain"/>
</dbReference>
<feature type="domain" description="CBS" evidence="11">
    <location>
        <begin position="217"/>
        <end position="276"/>
    </location>
</feature>
<reference evidence="13 14" key="1">
    <citation type="submission" date="2016-03" db="EMBL/GenBank/DDBJ databases">
        <title>Genome sequence of Pontibacter sp. nov., of the family cytophagaceae, isolated from marine sediment of the Yellow Sea, China.</title>
        <authorList>
            <person name="Zhang G."/>
            <person name="Zhang R."/>
        </authorList>
    </citation>
    <scope>NUCLEOTIDE SEQUENCE [LARGE SCALE GENOMIC DNA]</scope>
    <source>
        <strain evidence="13 14">S10-8</strain>
    </source>
</reference>
<evidence type="ECO:0008006" key="15">
    <source>
        <dbReference type="Google" id="ProtNLM"/>
    </source>
</evidence>
<protein>
    <recommendedName>
        <fullName evidence="15">HlyC/CorC family transporter</fullName>
    </recommendedName>
</protein>
<evidence type="ECO:0000256" key="8">
    <source>
        <dbReference type="PROSITE-ProRule" id="PRU00703"/>
    </source>
</evidence>
<dbReference type="Gene3D" id="3.30.465.10">
    <property type="match status" value="1"/>
</dbReference>
<keyword evidence="5 9" id="KW-1133">Transmembrane helix</keyword>
<dbReference type="PANTHER" id="PTHR43099">
    <property type="entry name" value="UPF0053 PROTEIN YRKA"/>
    <property type="match status" value="1"/>
</dbReference>
<dbReference type="SUPFAM" id="SSF56176">
    <property type="entry name" value="FAD-binding/transporter-associated domain-like"/>
    <property type="match status" value="1"/>
</dbReference>
<feature type="domain" description="CNNM transmembrane" evidence="12">
    <location>
        <begin position="1"/>
        <end position="196"/>
    </location>
</feature>
<accession>A0A1Q5PE04</accession>
<keyword evidence="7 9" id="KW-0472">Membrane</keyword>
<dbReference type="AlphaFoldDB" id="A0A1Q5PE04"/>
<dbReference type="SUPFAM" id="SSF54631">
    <property type="entry name" value="CBS-domain pair"/>
    <property type="match status" value="1"/>
</dbReference>
<dbReference type="PROSITE" id="PS51846">
    <property type="entry name" value="CNNM"/>
    <property type="match status" value="1"/>
</dbReference>
<evidence type="ECO:0000256" key="2">
    <source>
        <dbReference type="ARBA" id="ARBA00022475"/>
    </source>
</evidence>
<feature type="transmembrane region" description="Helical" evidence="10">
    <location>
        <begin position="55"/>
        <end position="78"/>
    </location>
</feature>
<dbReference type="InterPro" id="IPR044751">
    <property type="entry name" value="Ion_transp-like_CBS"/>
</dbReference>
<keyword evidence="14" id="KW-1185">Reference proteome</keyword>
<evidence type="ECO:0000313" key="13">
    <source>
        <dbReference type="EMBL" id="OKL40470.1"/>
    </source>
</evidence>
<dbReference type="CDD" id="cd04590">
    <property type="entry name" value="CBS_pair_CorC_HlyC_assoc"/>
    <property type="match status" value="1"/>
</dbReference>
<evidence type="ECO:0000256" key="7">
    <source>
        <dbReference type="ARBA" id="ARBA00023136"/>
    </source>
</evidence>
<evidence type="ECO:0000259" key="11">
    <source>
        <dbReference type="PROSITE" id="PS51371"/>
    </source>
</evidence>
<dbReference type="InterPro" id="IPR000644">
    <property type="entry name" value="CBS_dom"/>
</dbReference>
<comment type="caution">
    <text evidence="13">The sequence shown here is derived from an EMBL/GenBank/DDBJ whole genome shotgun (WGS) entry which is preliminary data.</text>
</comment>
<dbReference type="GO" id="GO:0005886">
    <property type="term" value="C:plasma membrane"/>
    <property type="evidence" value="ECO:0007669"/>
    <property type="project" value="UniProtKB-SubCell"/>
</dbReference>
<dbReference type="RefSeq" id="WP_073852573.1">
    <property type="nucleotide sequence ID" value="NZ_LVWA01000005.1"/>
</dbReference>
<dbReference type="InterPro" id="IPR036318">
    <property type="entry name" value="FAD-bd_PCMH-like_sf"/>
</dbReference>
<evidence type="ECO:0000256" key="5">
    <source>
        <dbReference type="ARBA" id="ARBA00022989"/>
    </source>
</evidence>
<dbReference type="InterPro" id="IPR005170">
    <property type="entry name" value="Transptr-assoc_dom"/>
</dbReference>
<dbReference type="Pfam" id="PF00571">
    <property type="entry name" value="CBS"/>
    <property type="match status" value="1"/>
</dbReference>
<name>A0A1Q5PE04_9BACT</name>
<dbReference type="OrthoDB" id="9798188at2"/>
<dbReference type="InterPro" id="IPR016169">
    <property type="entry name" value="FAD-bd_PCMH_sub2"/>
</dbReference>
<feature type="domain" description="CBS" evidence="11">
    <location>
        <begin position="279"/>
        <end position="338"/>
    </location>
</feature>
<evidence type="ECO:0000256" key="9">
    <source>
        <dbReference type="PROSITE-ProRule" id="PRU01193"/>
    </source>
</evidence>
<feature type="transmembrane region" description="Helical" evidence="10">
    <location>
        <begin position="85"/>
        <end position="111"/>
    </location>
</feature>
<evidence type="ECO:0000259" key="12">
    <source>
        <dbReference type="PROSITE" id="PS51846"/>
    </source>
</evidence>
<dbReference type="EMBL" id="LVWA01000005">
    <property type="protein sequence ID" value="OKL40470.1"/>
    <property type="molecule type" value="Genomic_DNA"/>
</dbReference>
<evidence type="ECO:0000313" key="14">
    <source>
        <dbReference type="Proteomes" id="UP000186551"/>
    </source>
</evidence>
<dbReference type="Proteomes" id="UP000186551">
    <property type="component" value="Unassembled WGS sequence"/>
</dbReference>
<dbReference type="Pfam" id="PF01595">
    <property type="entry name" value="CNNM"/>
    <property type="match status" value="1"/>
</dbReference>
<dbReference type="Gene3D" id="3.10.580.10">
    <property type="entry name" value="CBS-domain"/>
    <property type="match status" value="1"/>
</dbReference>
<dbReference type="InterPro" id="IPR046342">
    <property type="entry name" value="CBS_dom_sf"/>
</dbReference>
<evidence type="ECO:0000256" key="10">
    <source>
        <dbReference type="SAM" id="Phobius"/>
    </source>
</evidence>
<evidence type="ECO:0000256" key="3">
    <source>
        <dbReference type="ARBA" id="ARBA00022692"/>
    </source>
</evidence>
<dbReference type="Pfam" id="PF03471">
    <property type="entry name" value="CorC_HlyC"/>
    <property type="match status" value="1"/>
</dbReference>
<dbReference type="GO" id="GO:0050660">
    <property type="term" value="F:flavin adenine dinucleotide binding"/>
    <property type="evidence" value="ECO:0007669"/>
    <property type="project" value="InterPro"/>
</dbReference>
<sequence length="434" mass="47696">MEVLILILLTILNGFFALSELSIISVNKNRIAQRAREGSGSAQVVMELLETPENFLSAIQVGITLIAIVSGAYGGAALSGYVEAWLLGIPFLAPYAATLSIVLVVGLITYFSIVVGELIPKTLALGNADNIALSVAPIIKVFTKATMPLVKLLSGSTNLVIKVLGIREPSEEKMSEEELRQIIKTAGKQGILAKEEIQLHQNIFTYSEQRARNLRTHRKEVEFIDVNQPLESIRDVIVHSAHSRFPAIKGNFDNIVGILTAKSFYEYLADNSGQPLQSVLNPAIFIPETMLANAVLNTFKKEKQYIGVVVDEYGTTEGIITVHDILEAIVGDMPDLDELEEPEIIKREDGSLLVSGSVEVHELNRELRQEVVRKDSDNYSTLAGFLSYTLGRLPASGDKVQLHAYELEVVDMDGFRVDKVLLTRRETPPASTKV</sequence>
<dbReference type="STRING" id="1797110.A3841_19400"/>
<evidence type="ECO:0000256" key="6">
    <source>
        <dbReference type="ARBA" id="ARBA00023122"/>
    </source>
</evidence>